<feature type="transmembrane region" description="Helical" evidence="1">
    <location>
        <begin position="6"/>
        <end position="23"/>
    </location>
</feature>
<evidence type="ECO:0000256" key="1">
    <source>
        <dbReference type="SAM" id="Phobius"/>
    </source>
</evidence>
<evidence type="ECO:0000313" key="2">
    <source>
        <dbReference type="EMBL" id="MEE2051653.1"/>
    </source>
</evidence>
<keyword evidence="1" id="KW-1133">Transmembrane helix</keyword>
<reference evidence="2 3" key="1">
    <citation type="submission" date="2023-07" db="EMBL/GenBank/DDBJ databases">
        <authorList>
            <person name="Girao M."/>
            <person name="Carvalho M.F."/>
        </authorList>
    </citation>
    <scope>NUCLEOTIDE SEQUENCE [LARGE SCALE GENOMIC DNA]</scope>
    <source>
        <strain evidence="2 3">66/93</strain>
    </source>
</reference>
<dbReference type="EMBL" id="JAUUCC010000033">
    <property type="protein sequence ID" value="MEE2051653.1"/>
    <property type="molecule type" value="Genomic_DNA"/>
</dbReference>
<keyword evidence="1" id="KW-0812">Transmembrane</keyword>
<proteinExistence type="predicted"/>
<sequence>MFQGCLGRIVAALGALALILWLLNYPESVANLFGFGFDLAAKGGDSFGVFMNRMVAELDGLI</sequence>
<protein>
    <submittedName>
        <fullName evidence="2">Uncharacterized protein</fullName>
    </submittedName>
</protein>
<keyword evidence="1" id="KW-0472">Membrane</keyword>
<comment type="caution">
    <text evidence="2">The sequence shown here is derived from an EMBL/GenBank/DDBJ whole genome shotgun (WGS) entry which is preliminary data.</text>
</comment>
<dbReference type="Proteomes" id="UP001348641">
    <property type="component" value="Unassembled WGS sequence"/>
</dbReference>
<evidence type="ECO:0000313" key="3">
    <source>
        <dbReference type="Proteomes" id="UP001348641"/>
    </source>
</evidence>
<accession>A0ABU7KQT9</accession>
<gene>
    <name evidence="2" type="ORF">Q8A49_14230</name>
</gene>
<organism evidence="2 3">
    <name type="scientific">Nocardiopsis tropica</name>
    <dbReference type="NCBI Taxonomy" id="109330"/>
    <lineage>
        <taxon>Bacteria</taxon>
        <taxon>Bacillati</taxon>
        <taxon>Actinomycetota</taxon>
        <taxon>Actinomycetes</taxon>
        <taxon>Streptosporangiales</taxon>
        <taxon>Nocardiopsidaceae</taxon>
        <taxon>Nocardiopsis</taxon>
    </lineage>
</organism>
<name>A0ABU7KQT9_9ACTN</name>
<dbReference type="RefSeq" id="WP_330158715.1">
    <property type="nucleotide sequence ID" value="NZ_BAAAJA010000041.1"/>
</dbReference>